<organism evidence="2 3">
    <name type="scientific">Paenibacillus polymyxa</name>
    <name type="common">Bacillus polymyxa</name>
    <dbReference type="NCBI Taxonomy" id="1406"/>
    <lineage>
        <taxon>Bacteria</taxon>
        <taxon>Bacillati</taxon>
        <taxon>Bacillota</taxon>
        <taxon>Bacilli</taxon>
        <taxon>Bacillales</taxon>
        <taxon>Paenibacillaceae</taxon>
        <taxon>Paenibacillus</taxon>
    </lineage>
</organism>
<dbReference type="Gene3D" id="1.10.10.2910">
    <property type="match status" value="1"/>
</dbReference>
<protein>
    <submittedName>
        <fullName evidence="2">ImmA/IrrE family metallo-endopeptidase</fullName>
    </submittedName>
</protein>
<reference evidence="2" key="1">
    <citation type="submission" date="2020-12" db="EMBL/GenBank/DDBJ databases">
        <title>Paenibacillus polymyxa LMG 27872: a double-edged sword.</title>
        <authorList>
            <person name="Langendries S."/>
            <person name="Garcia Mendez S."/>
            <person name="Beirinckx S."/>
            <person name="Viaene T."/>
            <person name="Baeyen S."/>
            <person name="Goeminne G."/>
            <person name="Willems A."/>
            <person name="Debode J."/>
            <person name="Goormachtig S."/>
        </authorList>
    </citation>
    <scope>NUCLEOTIDE SEQUENCE</scope>
    <source>
        <strain evidence="2">LMG 27872</strain>
    </source>
</reference>
<sequence>MNIQIWHCDLGDSTRGMYYRKLRRRFIVIHSKLSEPWQKFICAHELVHDRLHPGISRFFLDERSFSNAGKYERQAKQFAVKLLTATSSPDPGETIEQFLRRCSIPPELHTFL</sequence>
<feature type="domain" description="IrrE N-terminal-like" evidence="1">
    <location>
        <begin position="2"/>
        <end position="84"/>
    </location>
</feature>
<dbReference type="AlphaFoldDB" id="A0A8I1J2H8"/>
<name>A0A8I1J2H8_PAEPO</name>
<comment type="caution">
    <text evidence="2">The sequence shown here is derived from an EMBL/GenBank/DDBJ whole genome shotgun (WGS) entry which is preliminary data.</text>
</comment>
<evidence type="ECO:0000313" key="2">
    <source>
        <dbReference type="EMBL" id="MBM0632316.1"/>
    </source>
</evidence>
<proteinExistence type="predicted"/>
<dbReference type="InterPro" id="IPR010359">
    <property type="entry name" value="IrrE_HExxH"/>
</dbReference>
<evidence type="ECO:0000313" key="3">
    <source>
        <dbReference type="Proteomes" id="UP000650605"/>
    </source>
</evidence>
<evidence type="ECO:0000259" key="1">
    <source>
        <dbReference type="Pfam" id="PF06114"/>
    </source>
</evidence>
<accession>A0A8I1J2H8</accession>
<dbReference type="Proteomes" id="UP000650605">
    <property type="component" value="Unassembled WGS sequence"/>
</dbReference>
<dbReference type="Pfam" id="PF06114">
    <property type="entry name" value="Peptidase_M78"/>
    <property type="match status" value="1"/>
</dbReference>
<gene>
    <name evidence="2" type="ORF">JDW19_04125</name>
</gene>
<dbReference type="EMBL" id="JAEHFQ010000002">
    <property type="protein sequence ID" value="MBM0632316.1"/>
    <property type="molecule type" value="Genomic_DNA"/>
</dbReference>
<dbReference type="RefSeq" id="WP_165146782.1">
    <property type="nucleotide sequence ID" value="NZ_JAEHFQ010000002.1"/>
</dbReference>